<dbReference type="RefSeq" id="WP_132883081.1">
    <property type="nucleotide sequence ID" value="NZ_JBBGZA010000001.1"/>
</dbReference>
<evidence type="ECO:0000313" key="3">
    <source>
        <dbReference type="Proteomes" id="UP001380365"/>
    </source>
</evidence>
<sequence>MTSSTPAVKRYTRRLLWAFGVYVLALFGANWIDHTYHPQGGTLIALSIVPALPILALIAIIGRYLVEERDEFLRQRIVTCMLFGTGVLLGAGTVYNFLSGSGAIDPMPRLWVFPIWCFSWGAAQCFLGLRDRFAGQPA</sequence>
<feature type="transmembrane region" description="Helical" evidence="1">
    <location>
        <begin position="15"/>
        <end position="32"/>
    </location>
</feature>
<comment type="caution">
    <text evidence="2">The sequence shown here is derived from an EMBL/GenBank/DDBJ whole genome shotgun (WGS) entry which is preliminary data.</text>
</comment>
<name>A0ABU8Q8S3_9SPHN</name>
<keyword evidence="1" id="KW-1133">Transmembrane helix</keyword>
<feature type="transmembrane region" description="Helical" evidence="1">
    <location>
        <begin position="78"/>
        <end position="98"/>
    </location>
</feature>
<accession>A0ABU8Q8S3</accession>
<protein>
    <submittedName>
        <fullName evidence="2">Uncharacterized protein</fullName>
    </submittedName>
</protein>
<evidence type="ECO:0000313" key="2">
    <source>
        <dbReference type="EMBL" id="MEJ5095932.1"/>
    </source>
</evidence>
<dbReference type="Proteomes" id="UP001380365">
    <property type="component" value="Unassembled WGS sequence"/>
</dbReference>
<proteinExistence type="predicted"/>
<gene>
    <name evidence="2" type="ORF">WH159_15495</name>
</gene>
<keyword evidence="3" id="KW-1185">Reference proteome</keyword>
<feature type="transmembrane region" description="Helical" evidence="1">
    <location>
        <begin position="110"/>
        <end position="129"/>
    </location>
</feature>
<evidence type="ECO:0000256" key="1">
    <source>
        <dbReference type="SAM" id="Phobius"/>
    </source>
</evidence>
<feature type="transmembrane region" description="Helical" evidence="1">
    <location>
        <begin position="44"/>
        <end position="66"/>
    </location>
</feature>
<organism evidence="2 3">
    <name type="scientific">Sphingomonas molluscorum</name>
    <dbReference type="NCBI Taxonomy" id="418184"/>
    <lineage>
        <taxon>Bacteria</taxon>
        <taxon>Pseudomonadati</taxon>
        <taxon>Pseudomonadota</taxon>
        <taxon>Alphaproteobacteria</taxon>
        <taxon>Sphingomonadales</taxon>
        <taxon>Sphingomonadaceae</taxon>
        <taxon>Sphingomonas</taxon>
    </lineage>
</organism>
<dbReference type="EMBL" id="JBBGZA010000001">
    <property type="protein sequence ID" value="MEJ5095932.1"/>
    <property type="molecule type" value="Genomic_DNA"/>
</dbReference>
<reference evidence="2 3" key="1">
    <citation type="submission" date="2023-12" db="EMBL/GenBank/DDBJ databases">
        <title>Gut-associated functions are favored during microbiome assembly across C. elegans life.</title>
        <authorList>
            <person name="Zimmermann J."/>
        </authorList>
    </citation>
    <scope>NUCLEOTIDE SEQUENCE [LARGE SCALE GENOMIC DNA]</scope>
    <source>
        <strain evidence="2 3">JUb134</strain>
    </source>
</reference>
<keyword evidence="1" id="KW-0472">Membrane</keyword>
<keyword evidence="1" id="KW-0812">Transmembrane</keyword>